<dbReference type="EMBL" id="KV453841">
    <property type="protein sequence ID" value="ODV91474.1"/>
    <property type="molecule type" value="Genomic_DNA"/>
</dbReference>
<accession>A0A1E4TI82</accession>
<feature type="domain" description="AB hydrolase-1" evidence="1">
    <location>
        <begin position="54"/>
        <end position="320"/>
    </location>
</feature>
<evidence type="ECO:0000259" key="1">
    <source>
        <dbReference type="Pfam" id="PF12697"/>
    </source>
</evidence>
<evidence type="ECO:0000313" key="2">
    <source>
        <dbReference type="EMBL" id="ODV91474.1"/>
    </source>
</evidence>
<dbReference type="PANTHER" id="PTHR43194">
    <property type="entry name" value="HYDROLASE ALPHA/BETA FOLD FAMILY"/>
    <property type="match status" value="1"/>
</dbReference>
<dbReference type="InterPro" id="IPR050228">
    <property type="entry name" value="Carboxylesterase_BioH"/>
</dbReference>
<sequence>MLKKSGVVKGATTRTKKYATVHRDDIFDLAYNVYYSPYVAKRPSAPHLDTRLRLVLCHATGVQKEYWEPIIERWFADPAIGGIVSEIYAYDNYSHGDSGLLNRHKVGNESNWLDNSRDLVAFCHGLGLSSRNGSPLVAIGHSLGGSTCLYAAVLDPGLFTSIVAIEPVAYDGSISNPKKAKDPLRLLHYMKSSLKDEFSSREDWLNYFEKESMYAPFDLRVKSALRDTLVYQEDGKYKVKTPTWAHVQSYIGSRHSIRAIYNGLLNIGIPTLHIVGGSARWNHPDTGKAISHALGEVGELIVVPKVGHMLVAENPVETADSVKSFLVKSRKHWIDNEGCLDPATGKVSSSKDYDSLFIPDPEFFEHDTLGQKVEAHRNSIGHALDLAVKGDASHLPGPDILRQAIDLANAKAKL</sequence>
<protein>
    <recommendedName>
        <fullName evidence="1">AB hydrolase-1 domain-containing protein</fullName>
    </recommendedName>
</protein>
<dbReference type="InterPro" id="IPR029058">
    <property type="entry name" value="AB_hydrolase_fold"/>
</dbReference>
<organism evidence="2 3">
    <name type="scientific">Tortispora caseinolytica NRRL Y-17796</name>
    <dbReference type="NCBI Taxonomy" id="767744"/>
    <lineage>
        <taxon>Eukaryota</taxon>
        <taxon>Fungi</taxon>
        <taxon>Dikarya</taxon>
        <taxon>Ascomycota</taxon>
        <taxon>Saccharomycotina</taxon>
        <taxon>Trigonopsidomycetes</taxon>
        <taxon>Trigonopsidales</taxon>
        <taxon>Trigonopsidaceae</taxon>
        <taxon>Tortispora</taxon>
    </lineage>
</organism>
<dbReference type="Pfam" id="PF12697">
    <property type="entry name" value="Abhydrolase_6"/>
    <property type="match status" value="1"/>
</dbReference>
<dbReference type="Gene3D" id="3.40.50.1820">
    <property type="entry name" value="alpha/beta hydrolase"/>
    <property type="match status" value="1"/>
</dbReference>
<dbReference type="OrthoDB" id="94039at2759"/>
<name>A0A1E4TI82_9ASCO</name>
<dbReference type="SUPFAM" id="SSF53474">
    <property type="entry name" value="alpha/beta-Hydrolases"/>
    <property type="match status" value="1"/>
</dbReference>
<dbReference type="PANTHER" id="PTHR43194:SF2">
    <property type="entry name" value="PEROXISOMAL MEMBRANE PROTEIN LPX1"/>
    <property type="match status" value="1"/>
</dbReference>
<evidence type="ECO:0000313" key="3">
    <source>
        <dbReference type="Proteomes" id="UP000095023"/>
    </source>
</evidence>
<gene>
    <name evidence="2" type="ORF">CANCADRAFT_43</name>
</gene>
<keyword evidence="3" id="KW-1185">Reference proteome</keyword>
<dbReference type="AlphaFoldDB" id="A0A1E4TI82"/>
<dbReference type="InterPro" id="IPR000073">
    <property type="entry name" value="AB_hydrolase_1"/>
</dbReference>
<reference evidence="3" key="1">
    <citation type="submission" date="2016-02" db="EMBL/GenBank/DDBJ databases">
        <title>Comparative genomics of biotechnologically important yeasts.</title>
        <authorList>
            <consortium name="DOE Joint Genome Institute"/>
            <person name="Riley R."/>
            <person name="Haridas S."/>
            <person name="Wolfe K.H."/>
            <person name="Lopes M.R."/>
            <person name="Hittinger C.T."/>
            <person name="Goker M."/>
            <person name="Salamov A."/>
            <person name="Wisecaver J."/>
            <person name="Long T.M."/>
            <person name="Aerts A.L."/>
            <person name="Barry K."/>
            <person name="Choi C."/>
            <person name="Clum A."/>
            <person name="Coughlan A.Y."/>
            <person name="Deshpande S."/>
            <person name="Douglass A.P."/>
            <person name="Hanson S.J."/>
            <person name="Klenk H.-P."/>
            <person name="Labutti K."/>
            <person name="Lapidus A."/>
            <person name="Lindquist E."/>
            <person name="Lipzen A."/>
            <person name="Meier-Kolthoff J.P."/>
            <person name="Ohm R.A."/>
            <person name="Otillar R.P."/>
            <person name="Pangilinan J."/>
            <person name="Peng Y."/>
            <person name="Rokas A."/>
            <person name="Rosa C.A."/>
            <person name="Scheuner C."/>
            <person name="Sibirny A.A."/>
            <person name="Slot J.C."/>
            <person name="Stielow J.B."/>
            <person name="Sun H."/>
            <person name="Kurtzman C.P."/>
            <person name="Blackwell M."/>
            <person name="Jeffries T.W."/>
            <person name="Grigoriev I.V."/>
        </authorList>
    </citation>
    <scope>NUCLEOTIDE SEQUENCE [LARGE SCALE GENOMIC DNA]</scope>
    <source>
        <strain evidence="3">NRRL Y-17796</strain>
    </source>
</reference>
<proteinExistence type="predicted"/>
<dbReference type="Proteomes" id="UP000095023">
    <property type="component" value="Unassembled WGS sequence"/>
</dbReference>